<reference evidence="1" key="1">
    <citation type="submission" date="2024-01" db="EMBL/GenBank/DDBJ databases">
        <title>First draft genome sequence data of TA4-1, the type strain of Gram-positive actinobacterium Streptomyces chiangmaiensis.</title>
        <authorList>
            <person name="Yasawong M."/>
            <person name="Nantapong N."/>
        </authorList>
    </citation>
    <scope>NUCLEOTIDE SEQUENCE</scope>
    <source>
        <strain evidence="1">TA4-1</strain>
    </source>
</reference>
<protein>
    <submittedName>
        <fullName evidence="1">Uncharacterized protein</fullName>
    </submittedName>
</protein>
<comment type="caution">
    <text evidence="1">The sequence shown here is derived from an EMBL/GenBank/DDBJ whole genome shotgun (WGS) entry which is preliminary data.</text>
</comment>
<accession>A0ABU7FXG8</accession>
<dbReference type="Proteomes" id="UP001333996">
    <property type="component" value="Unassembled WGS sequence"/>
</dbReference>
<name>A0ABU7FXG8_9ACTN</name>
<evidence type="ECO:0000313" key="1">
    <source>
        <dbReference type="EMBL" id="MED7828831.1"/>
    </source>
</evidence>
<proteinExistence type="predicted"/>
<gene>
    <name evidence="1" type="ORF">VXC91_45160</name>
</gene>
<dbReference type="RefSeq" id="WP_329513138.1">
    <property type="nucleotide sequence ID" value="NZ_BAAAYZ010000074.1"/>
</dbReference>
<keyword evidence="2" id="KW-1185">Reference proteome</keyword>
<evidence type="ECO:0000313" key="2">
    <source>
        <dbReference type="Proteomes" id="UP001333996"/>
    </source>
</evidence>
<sequence>MDKDQDLLNPPRPRWSLHEIAVLGGDEDDLTVFLFPNSRA</sequence>
<dbReference type="EMBL" id="JAYWVC010000521">
    <property type="protein sequence ID" value="MED7828831.1"/>
    <property type="molecule type" value="Genomic_DNA"/>
</dbReference>
<organism evidence="1 2">
    <name type="scientific">Streptomyces chiangmaiensis</name>
    <dbReference type="NCBI Taxonomy" id="766497"/>
    <lineage>
        <taxon>Bacteria</taxon>
        <taxon>Bacillati</taxon>
        <taxon>Actinomycetota</taxon>
        <taxon>Actinomycetes</taxon>
        <taxon>Kitasatosporales</taxon>
        <taxon>Streptomycetaceae</taxon>
        <taxon>Streptomyces</taxon>
    </lineage>
</organism>